<dbReference type="Proteomes" id="UP001187531">
    <property type="component" value="Unassembled WGS sequence"/>
</dbReference>
<dbReference type="PANTHER" id="PTHR14043">
    <property type="entry name" value="CCAAT DISPLACEMENT PROTEIN-RELATED"/>
    <property type="match status" value="1"/>
</dbReference>
<keyword evidence="3" id="KW-0597">Phosphoprotein</keyword>
<feature type="region of interest" description="Disordered" evidence="13">
    <location>
        <begin position="501"/>
        <end position="520"/>
    </location>
</feature>
<feature type="compositionally biased region" description="Basic and acidic residues" evidence="13">
    <location>
        <begin position="134"/>
        <end position="147"/>
    </location>
</feature>
<feature type="region of interest" description="Disordered" evidence="13">
    <location>
        <begin position="619"/>
        <end position="665"/>
    </location>
</feature>
<sequence>HRTMDRYAHQPLDTLAISRAVRELLSQHNIGQRLFAKWVLGLSQGTVSELLSKPKPWDKLTEKGRDSYRKMHAWACDGGAVRLLKALLPRKGKDGMQVGSPEEEATKEERIAHILSEAQAVLRVQSSNSQVQHHQNEDSNRSEDVTKSPEPQKLQRSPSPVDNGVKWPEKPETEEEAKPSNEKGQNKDRRSATSDKRNELRTESYPGVSLEGYKKELAQFLNQQHEAYDEGGVQDLSLPRKQDEEKHMARKEIKKEMSSTPSPSFSQRMSGILQPGLSPLSEDMLDASSIASPLQRIASITNSLMSQPPPPVMSQSSQRPMKAVLPPITQQQFDAYQTLNTEDIVKKVKEVLSQYSISQRLFGEAVLGLSQGSVSDLLARPKPWHMLTQKGREPFIRMKLFLDDDTAIHRLVASQYKVAPERLMRTAGFTTVPQSVGKFPQRPPTSSPSTRPLPASSLRNRWGESIPLPLGFPFGMPPSYPSHIPPQFLPVVNRDLSLRRESTPIKEESGRSSSTPGCPPDVGFEPSLPSQNIYEIAALTPDLDTQLVTSRVKEVLLANNIGQKLFGEAVLGLSQGSVSELLSKPKPWTMLSVKGREPFVRMHLWLSDQRNVQRLQQIKTERRDLSRRRLRDGVNDGDPPNSADDSYGSEVSDEESKDRKLKLSHEQKEALQMAFNIDPYSSQGSLDTLSKELNLPSRSVMNWFSTQKLKQMQEESVLTQGTAFNPFPQPTPDFEALRYRMLLSQRLFELQNQHDLPKTPVITPFQTPFYGASYSPEMLYMLYNMQSTAPGLDLRTGSHKPESPSRGSEGDCHSDISAPGSPVESRKDTPVVKGEGSCSGSSRRKRKSTAPQWVNPAYLKEGEDSDSDETRKKIKEENESSSSDITINCVVKREPQDLALTKDENYNTEKPVLRDDLGLSEAVKKGNDEL</sequence>
<evidence type="ECO:0000256" key="13">
    <source>
        <dbReference type="SAM" id="MobiDB-lite"/>
    </source>
</evidence>
<evidence type="ECO:0008006" key="18">
    <source>
        <dbReference type="Google" id="ProtNLM"/>
    </source>
</evidence>
<dbReference type="InterPro" id="IPR003350">
    <property type="entry name" value="CUT_dom"/>
</dbReference>
<evidence type="ECO:0000313" key="17">
    <source>
        <dbReference type="Proteomes" id="UP001187531"/>
    </source>
</evidence>
<evidence type="ECO:0000259" key="15">
    <source>
        <dbReference type="PROSITE" id="PS51042"/>
    </source>
</evidence>
<dbReference type="EMBL" id="JAVRJZ010000013">
    <property type="protein sequence ID" value="KAK2714694.1"/>
    <property type="molecule type" value="Genomic_DNA"/>
</dbReference>
<evidence type="ECO:0000256" key="5">
    <source>
        <dbReference type="ARBA" id="ARBA00023015"/>
    </source>
</evidence>
<feature type="domain" description="CUT" evidence="15">
    <location>
        <begin position="534"/>
        <end position="621"/>
    </location>
</feature>
<dbReference type="Gene3D" id="1.10.10.60">
    <property type="entry name" value="Homeodomain-like"/>
    <property type="match status" value="1"/>
</dbReference>
<dbReference type="InterPro" id="IPR001356">
    <property type="entry name" value="HD"/>
</dbReference>
<accession>A0AA88HQI8</accession>
<feature type="region of interest" description="Disordered" evidence="13">
    <location>
        <begin position="125"/>
        <end position="207"/>
    </location>
</feature>
<dbReference type="PANTHER" id="PTHR14043:SF2">
    <property type="entry name" value="HOMEOBOX PROTEIN CUT"/>
    <property type="match status" value="1"/>
</dbReference>
<feature type="domain" description="Homeobox" evidence="14">
    <location>
        <begin position="654"/>
        <end position="714"/>
    </location>
</feature>
<feature type="compositionally biased region" description="Basic and acidic residues" evidence="13">
    <location>
        <begin position="799"/>
        <end position="814"/>
    </location>
</feature>
<evidence type="ECO:0000256" key="9">
    <source>
        <dbReference type="ARBA" id="ARBA00023163"/>
    </source>
</evidence>
<dbReference type="SMART" id="SM00389">
    <property type="entry name" value="HOX"/>
    <property type="match status" value="1"/>
</dbReference>
<keyword evidence="9" id="KW-0804">Transcription</keyword>
<keyword evidence="4" id="KW-0677">Repeat</keyword>
<dbReference type="Gene3D" id="1.10.260.40">
    <property type="entry name" value="lambda repressor-like DNA-binding domains"/>
    <property type="match status" value="3"/>
</dbReference>
<comment type="similarity">
    <text evidence="2">Belongs to the CUT homeobox family.</text>
</comment>
<evidence type="ECO:0000259" key="14">
    <source>
        <dbReference type="PROSITE" id="PS50071"/>
    </source>
</evidence>
<evidence type="ECO:0000256" key="4">
    <source>
        <dbReference type="ARBA" id="ARBA00022737"/>
    </source>
</evidence>
<dbReference type="GO" id="GO:0000981">
    <property type="term" value="F:DNA-binding transcription factor activity, RNA polymerase II-specific"/>
    <property type="evidence" value="ECO:0007669"/>
    <property type="project" value="TreeGrafter"/>
</dbReference>
<feature type="DNA-binding region" description="Homeobox" evidence="11">
    <location>
        <begin position="656"/>
        <end position="715"/>
    </location>
</feature>
<feature type="compositionally biased region" description="Basic and acidic residues" evidence="13">
    <location>
        <begin position="501"/>
        <end position="510"/>
    </location>
</feature>
<keyword evidence="6" id="KW-0175">Coiled coil</keyword>
<feature type="region of interest" description="Disordered" evidence="13">
    <location>
        <begin position="239"/>
        <end position="268"/>
    </location>
</feature>
<feature type="compositionally biased region" description="Basic and acidic residues" evidence="13">
    <location>
        <begin position="868"/>
        <end position="878"/>
    </location>
</feature>
<dbReference type="GO" id="GO:0005634">
    <property type="term" value="C:nucleus"/>
    <property type="evidence" value="ECO:0007669"/>
    <property type="project" value="UniProtKB-SubCell"/>
</dbReference>
<evidence type="ECO:0000256" key="10">
    <source>
        <dbReference type="ARBA" id="ARBA00023242"/>
    </source>
</evidence>
<evidence type="ECO:0000256" key="2">
    <source>
        <dbReference type="ARBA" id="ARBA00008190"/>
    </source>
</evidence>
<dbReference type="Pfam" id="PF00046">
    <property type="entry name" value="Homeodomain"/>
    <property type="match status" value="1"/>
</dbReference>
<keyword evidence="7 11" id="KW-0238">DNA-binding</keyword>
<dbReference type="InterPro" id="IPR009057">
    <property type="entry name" value="Homeodomain-like_sf"/>
</dbReference>
<comment type="caution">
    <text evidence="16">The sequence shown here is derived from an EMBL/GenBank/DDBJ whole genome shotgun (WGS) entry which is preliminary data.</text>
</comment>
<feature type="non-terminal residue" evidence="16">
    <location>
        <position position="930"/>
    </location>
</feature>
<dbReference type="FunFam" id="1.10.260.40:FF:000004">
    <property type="entry name" value="Cut-like homeobox 1a"/>
    <property type="match status" value="1"/>
</dbReference>
<dbReference type="Pfam" id="PF02376">
    <property type="entry name" value="CUT"/>
    <property type="match status" value="3"/>
</dbReference>
<dbReference type="InterPro" id="IPR010982">
    <property type="entry name" value="Lambda_DNA-bd_dom_sf"/>
</dbReference>
<dbReference type="SMART" id="SM01109">
    <property type="entry name" value="CUT"/>
    <property type="match status" value="3"/>
</dbReference>
<evidence type="ECO:0000256" key="3">
    <source>
        <dbReference type="ARBA" id="ARBA00022553"/>
    </source>
</evidence>
<reference evidence="16" key="1">
    <citation type="submission" date="2023-07" db="EMBL/GenBank/DDBJ databases">
        <title>Chromosome-level genome assembly of Artemia franciscana.</title>
        <authorList>
            <person name="Jo E."/>
        </authorList>
    </citation>
    <scope>NUCLEOTIDE SEQUENCE</scope>
    <source>
        <tissue evidence="16">Whole body</tissue>
    </source>
</reference>
<feature type="compositionally biased region" description="Basic and acidic residues" evidence="13">
    <location>
        <begin position="654"/>
        <end position="665"/>
    </location>
</feature>
<dbReference type="PROSITE" id="PS51042">
    <property type="entry name" value="CUT"/>
    <property type="match status" value="3"/>
</dbReference>
<name>A0AA88HQI8_ARTSF</name>
<dbReference type="AlphaFoldDB" id="A0AA88HQI8"/>
<keyword evidence="8 11" id="KW-0371">Homeobox</keyword>
<feature type="domain" description="CUT" evidence="15">
    <location>
        <begin position="3"/>
        <end position="90"/>
    </location>
</feature>
<feature type="region of interest" description="Disordered" evidence="13">
    <location>
        <begin position="792"/>
        <end position="889"/>
    </location>
</feature>
<dbReference type="SUPFAM" id="SSF46689">
    <property type="entry name" value="Homeodomain-like"/>
    <property type="match status" value="1"/>
</dbReference>
<evidence type="ECO:0000256" key="6">
    <source>
        <dbReference type="ARBA" id="ARBA00023054"/>
    </source>
</evidence>
<dbReference type="FunFam" id="1.10.260.40:FF:000027">
    <property type="entry name" value="Homeobox protein cut-like"/>
    <property type="match status" value="1"/>
</dbReference>
<comment type="subcellular location">
    <subcellularLocation>
        <location evidence="1 11 12">Nucleus</location>
    </subcellularLocation>
</comment>
<keyword evidence="10 11" id="KW-0539">Nucleus</keyword>
<gene>
    <name evidence="16" type="ORF">QYM36_009053</name>
</gene>
<dbReference type="SUPFAM" id="SSF47413">
    <property type="entry name" value="lambda repressor-like DNA-binding domains"/>
    <property type="match status" value="3"/>
</dbReference>
<feature type="compositionally biased region" description="Basic and acidic residues" evidence="13">
    <location>
        <begin position="167"/>
        <end position="202"/>
    </location>
</feature>
<keyword evidence="5" id="KW-0805">Transcription regulation</keyword>
<evidence type="ECO:0000256" key="11">
    <source>
        <dbReference type="PROSITE-ProRule" id="PRU00108"/>
    </source>
</evidence>
<feature type="compositionally biased region" description="Polar residues" evidence="13">
    <location>
        <begin position="258"/>
        <end position="268"/>
    </location>
</feature>
<evidence type="ECO:0000256" key="1">
    <source>
        <dbReference type="ARBA" id="ARBA00004123"/>
    </source>
</evidence>
<protein>
    <recommendedName>
        <fullName evidence="18">Homeobox protein cut-like</fullName>
    </recommendedName>
</protein>
<feature type="compositionally biased region" description="Basic and acidic residues" evidence="13">
    <location>
        <begin position="239"/>
        <end position="257"/>
    </location>
</feature>
<dbReference type="CDD" id="cd00086">
    <property type="entry name" value="homeodomain"/>
    <property type="match status" value="1"/>
</dbReference>
<evidence type="ECO:0000256" key="12">
    <source>
        <dbReference type="RuleBase" id="RU000682"/>
    </source>
</evidence>
<dbReference type="PROSITE" id="PS50071">
    <property type="entry name" value="HOMEOBOX_2"/>
    <property type="match status" value="1"/>
</dbReference>
<dbReference type="FunFam" id="1.10.260.40:FF:000010">
    <property type="entry name" value="Cut-like homeobox 1a"/>
    <property type="match status" value="1"/>
</dbReference>
<evidence type="ECO:0000313" key="16">
    <source>
        <dbReference type="EMBL" id="KAK2714694.1"/>
    </source>
</evidence>
<evidence type="ECO:0000256" key="7">
    <source>
        <dbReference type="ARBA" id="ARBA00023125"/>
    </source>
</evidence>
<proteinExistence type="inferred from homology"/>
<dbReference type="GO" id="GO:0000977">
    <property type="term" value="F:RNA polymerase II transcription regulatory region sequence-specific DNA binding"/>
    <property type="evidence" value="ECO:0007669"/>
    <property type="project" value="TreeGrafter"/>
</dbReference>
<feature type="region of interest" description="Disordered" evidence="13">
    <location>
        <begin position="433"/>
        <end position="455"/>
    </location>
</feature>
<keyword evidence="17" id="KW-1185">Reference proteome</keyword>
<organism evidence="16 17">
    <name type="scientific">Artemia franciscana</name>
    <name type="common">Brine shrimp</name>
    <name type="synonym">Artemia sanfranciscana</name>
    <dbReference type="NCBI Taxonomy" id="6661"/>
    <lineage>
        <taxon>Eukaryota</taxon>
        <taxon>Metazoa</taxon>
        <taxon>Ecdysozoa</taxon>
        <taxon>Arthropoda</taxon>
        <taxon>Crustacea</taxon>
        <taxon>Branchiopoda</taxon>
        <taxon>Anostraca</taxon>
        <taxon>Artemiidae</taxon>
        <taxon>Artemia</taxon>
    </lineage>
</organism>
<evidence type="ECO:0000256" key="8">
    <source>
        <dbReference type="ARBA" id="ARBA00023155"/>
    </source>
</evidence>
<feature type="domain" description="CUT" evidence="15">
    <location>
        <begin position="330"/>
        <end position="417"/>
    </location>
</feature>